<evidence type="ECO:0000313" key="2">
    <source>
        <dbReference type="Proteomes" id="UP000254101"/>
    </source>
</evidence>
<evidence type="ECO:0000313" key="1">
    <source>
        <dbReference type="EMBL" id="RDS77009.1"/>
    </source>
</evidence>
<sequence>MGGVAAPPILFRERDMSTKKYTVLKAQTDGTKDYARGDTRTMSEADAKPLIDMGALEEGAAARSKVKRKAADPATKASKG</sequence>
<dbReference type="EMBL" id="QRBB01000001">
    <property type="protein sequence ID" value="RDS77009.1"/>
    <property type="molecule type" value="Genomic_DNA"/>
</dbReference>
<keyword evidence="2" id="KW-1185">Reference proteome</keyword>
<comment type="caution">
    <text evidence="1">The sequence shown here is derived from an EMBL/GenBank/DDBJ whole genome shotgun (WGS) entry which is preliminary data.</text>
</comment>
<dbReference type="Proteomes" id="UP000254101">
    <property type="component" value="Unassembled WGS sequence"/>
</dbReference>
<organism evidence="1 2">
    <name type="scientific">Alteriqipengyuania lutimaris</name>
    <dbReference type="NCBI Taxonomy" id="1538146"/>
    <lineage>
        <taxon>Bacteria</taxon>
        <taxon>Pseudomonadati</taxon>
        <taxon>Pseudomonadota</taxon>
        <taxon>Alphaproteobacteria</taxon>
        <taxon>Sphingomonadales</taxon>
        <taxon>Erythrobacteraceae</taxon>
        <taxon>Alteriqipengyuania</taxon>
    </lineage>
</organism>
<dbReference type="AlphaFoldDB" id="A0A395LJZ9"/>
<accession>A0A395LJZ9</accession>
<gene>
    <name evidence="1" type="ORF">DL238_04885</name>
</gene>
<protein>
    <submittedName>
        <fullName evidence="1">Uncharacterized protein</fullName>
    </submittedName>
</protein>
<name>A0A395LJZ9_9SPHN</name>
<reference evidence="1 2" key="1">
    <citation type="submission" date="2018-07" db="EMBL/GenBank/DDBJ databases">
        <title>Erythrobacter nanhaiensis sp. nov., a novel member of the genus Erythrobacter isolated from the South China Sea.</title>
        <authorList>
            <person name="Chen X."/>
            <person name="Liu J."/>
        </authorList>
    </citation>
    <scope>NUCLEOTIDE SEQUENCE [LARGE SCALE GENOMIC DNA]</scope>
    <source>
        <strain evidence="1 2">S-5</strain>
    </source>
</reference>
<proteinExistence type="predicted"/>